<proteinExistence type="predicted"/>
<dbReference type="Proteomes" id="UP000578622">
    <property type="component" value="Unassembled WGS sequence"/>
</dbReference>
<evidence type="ECO:0000313" key="1">
    <source>
        <dbReference type="EMBL" id="MBA8853490.1"/>
    </source>
</evidence>
<keyword evidence="2" id="KW-1185">Reference proteome</keyword>
<organism evidence="1 2">
    <name type="scientific">Brucella intermedia</name>
    <dbReference type="NCBI Taxonomy" id="94625"/>
    <lineage>
        <taxon>Bacteria</taxon>
        <taxon>Pseudomonadati</taxon>
        <taxon>Pseudomonadota</taxon>
        <taxon>Alphaproteobacteria</taxon>
        <taxon>Hyphomicrobiales</taxon>
        <taxon>Brucellaceae</taxon>
        <taxon>Brucella/Ochrobactrum group</taxon>
        <taxon>Brucella</taxon>
    </lineage>
</organism>
<protein>
    <submittedName>
        <fullName evidence="1">Uncharacterized protein</fullName>
    </submittedName>
</protein>
<dbReference type="EMBL" id="JACGXG010000011">
    <property type="protein sequence ID" value="MBA8853490.1"/>
    <property type="molecule type" value="Genomic_DNA"/>
</dbReference>
<reference evidence="1 2" key="1">
    <citation type="submission" date="2020-07" db="EMBL/GenBank/DDBJ databases">
        <title>Genomic Encyclopedia of Type Strains, Phase IV (KMG-V): Genome sequencing to study the core and pangenomes of soil and plant-associated prokaryotes.</title>
        <authorList>
            <person name="Whitman W."/>
        </authorList>
    </citation>
    <scope>NUCLEOTIDE SEQUENCE [LARGE SCALE GENOMIC DNA]</scope>
    <source>
        <strain evidence="1 2">RH4WT92</strain>
    </source>
</reference>
<evidence type="ECO:0000313" key="2">
    <source>
        <dbReference type="Proteomes" id="UP000578622"/>
    </source>
</evidence>
<gene>
    <name evidence="1" type="ORF">FHW20_004471</name>
</gene>
<comment type="caution">
    <text evidence="1">The sequence shown here is derived from an EMBL/GenBank/DDBJ whole genome shotgun (WGS) entry which is preliminary data.</text>
</comment>
<sequence>MRLLEQLRPDADIANIGLVLDSDTHHALRGTRPLPHQHQPGCHEPAPVTRIYRLDDI</sequence>
<name>A0ABR6AVJ3_9HYPH</name>
<accession>A0ABR6AVJ3</accession>